<protein>
    <recommendedName>
        <fullName evidence="7">Engulfment and cell motility protein 1</fullName>
    </recommendedName>
</protein>
<feature type="domain" description="PH" evidence="4">
    <location>
        <begin position="574"/>
        <end position="699"/>
    </location>
</feature>
<dbReference type="InterPro" id="IPR050868">
    <property type="entry name" value="ELMO_domain-containing"/>
</dbReference>
<feature type="domain" description="ELMO" evidence="2">
    <location>
        <begin position="401"/>
        <end position="505"/>
    </location>
</feature>
<evidence type="ECO:0000313" key="6">
    <source>
        <dbReference type="Proteomes" id="UP001378592"/>
    </source>
</evidence>
<dbReference type="Proteomes" id="UP001378592">
    <property type="component" value="Unassembled WGS sequence"/>
</dbReference>
<dbReference type="InterPro" id="IPR011993">
    <property type="entry name" value="PH-like_dom_sf"/>
</dbReference>
<evidence type="ECO:0008006" key="7">
    <source>
        <dbReference type="Google" id="ProtNLM"/>
    </source>
</evidence>
<dbReference type="PANTHER" id="PTHR12771">
    <property type="entry name" value="ENGULFMENT AND CELL MOTILITY"/>
    <property type="match status" value="1"/>
</dbReference>
<gene>
    <name evidence="5" type="ORF">R5R35_009371</name>
</gene>
<keyword evidence="6" id="KW-1185">Reference proteome</keyword>
<dbReference type="GO" id="GO:0005886">
    <property type="term" value="C:plasma membrane"/>
    <property type="evidence" value="ECO:0007669"/>
    <property type="project" value="TreeGrafter"/>
</dbReference>
<proteinExistence type="predicted"/>
<dbReference type="AlphaFoldDB" id="A0AAN9YW63"/>
<organism evidence="5 6">
    <name type="scientific">Gryllus longicercus</name>
    <dbReference type="NCBI Taxonomy" id="2509291"/>
    <lineage>
        <taxon>Eukaryota</taxon>
        <taxon>Metazoa</taxon>
        <taxon>Ecdysozoa</taxon>
        <taxon>Arthropoda</taxon>
        <taxon>Hexapoda</taxon>
        <taxon>Insecta</taxon>
        <taxon>Pterygota</taxon>
        <taxon>Neoptera</taxon>
        <taxon>Polyneoptera</taxon>
        <taxon>Orthoptera</taxon>
        <taxon>Ensifera</taxon>
        <taxon>Gryllidea</taxon>
        <taxon>Grylloidea</taxon>
        <taxon>Gryllidae</taxon>
        <taxon>Gryllinae</taxon>
        <taxon>Gryllus</taxon>
    </lineage>
</organism>
<evidence type="ECO:0000313" key="5">
    <source>
        <dbReference type="EMBL" id="KAK7791722.1"/>
    </source>
</evidence>
<accession>A0AAN9YW63</accession>
<name>A0AAN9YW63_9ORTH</name>
<dbReference type="PANTHER" id="PTHR12771:SF56">
    <property type="entry name" value="CED-12"/>
    <property type="match status" value="1"/>
</dbReference>
<evidence type="ECO:0000256" key="1">
    <source>
        <dbReference type="ARBA" id="ARBA00024863"/>
    </source>
</evidence>
<dbReference type="GO" id="GO:0048870">
    <property type="term" value="P:cell motility"/>
    <property type="evidence" value="ECO:0007669"/>
    <property type="project" value="TreeGrafter"/>
</dbReference>
<sequence length="750" mass="87023">MESNDLMKSKEILSVAVKIGKDTTLYKLNQGLPLQMIIKELCEERNIEYIPNYYALQITDTKEGNINKYVTEENRYSYITNASELRLIYSATEMCKMIHEKIISEDELEWTLEKLSSLSKDKTFSEEFVAKYGINTLVSLMQKAKPPYEMIHLCLEALLSFYSFNLITSFDNIPLECLINFVVSSRTVPEEVTEHSLHFLKNMLTSKKVPANLSKCINNKISIDDVITFLQSKYNSHLQEKALAYLNVLLLSDTNDSCIISQLESRKVREIIWKNIVMNSIVSQGMAHELFIFQSIFLKDLTSKLNTYIEAHSDEAMHLQELHNIDYSNENHFKRDSVLSFFEEHSSDKLSPEPSASRSSAYESDAEKYHFPLVQMPKSENEDEDEKSYTFCRSQSLDISVLTLNCMQYFSRKKLKTFMKVKLMEEKVQKKPFHSICDRLVHLLCDALQVNQEPAQDCTCYQPLIFEATKESPFFEELFCRVAVRLSATSKEMKARTSQDHDKVMKVLHHQVTSVLNKQLQSWKKFEEELQNITYEKVVESWQSTNDQNLMKLQDLPAVIEFRESLKAEIEEVIAKHRLHLLCQGTKFLKANLRPQKIKKRFWYIYLSPNYTVFHYGDCGESESEDIECSSKMSVSSIKELLVGRKCPHVRENKNNRKTEPEFAFSLMLDQEEPASLDFIAPNQQIYDYWTDGLSHLLGTKMKSKSMETDLKMLLDMEVRLHLLELEGLDIPHDTPIIPEGPSCPDVLLE</sequence>
<evidence type="ECO:0000259" key="3">
    <source>
        <dbReference type="Pfam" id="PF11841"/>
    </source>
</evidence>
<dbReference type="InterPro" id="IPR024574">
    <property type="entry name" value="ELMO_ARM"/>
</dbReference>
<dbReference type="GO" id="GO:0007015">
    <property type="term" value="P:actin filament organization"/>
    <property type="evidence" value="ECO:0007669"/>
    <property type="project" value="TreeGrafter"/>
</dbReference>
<dbReference type="Pfam" id="PF04727">
    <property type="entry name" value="ELMO_CED12"/>
    <property type="match status" value="1"/>
</dbReference>
<evidence type="ECO:0000259" key="2">
    <source>
        <dbReference type="Pfam" id="PF04727"/>
    </source>
</evidence>
<comment type="caution">
    <text evidence="5">The sequence shown here is derived from an EMBL/GenBank/DDBJ whole genome shotgun (WGS) entry which is preliminary data.</text>
</comment>
<dbReference type="SUPFAM" id="SSF50729">
    <property type="entry name" value="PH domain-like"/>
    <property type="match status" value="1"/>
</dbReference>
<dbReference type="Pfam" id="PF16457">
    <property type="entry name" value="PH_12"/>
    <property type="match status" value="1"/>
</dbReference>
<dbReference type="EMBL" id="JAZDUA010000507">
    <property type="protein sequence ID" value="KAK7791722.1"/>
    <property type="molecule type" value="Genomic_DNA"/>
</dbReference>
<dbReference type="Pfam" id="PF11841">
    <property type="entry name" value="ELMO_ARM"/>
    <property type="match status" value="1"/>
</dbReference>
<dbReference type="InterPro" id="IPR006816">
    <property type="entry name" value="ELMO_dom"/>
</dbReference>
<reference evidence="5 6" key="1">
    <citation type="submission" date="2024-03" db="EMBL/GenBank/DDBJ databases">
        <title>The genome assembly and annotation of the cricket Gryllus longicercus Weissman &amp; Gray.</title>
        <authorList>
            <person name="Szrajer S."/>
            <person name="Gray D."/>
            <person name="Ylla G."/>
        </authorList>
    </citation>
    <scope>NUCLEOTIDE SEQUENCE [LARGE SCALE GENOMIC DNA]</scope>
    <source>
        <strain evidence="5">DAG 2021-001</strain>
        <tissue evidence="5">Whole body minus gut</tissue>
    </source>
</reference>
<feature type="domain" description="ELMO armadillo-like helical" evidence="3">
    <location>
        <begin position="123"/>
        <end position="276"/>
    </location>
</feature>
<dbReference type="Gene3D" id="2.30.29.30">
    <property type="entry name" value="Pleckstrin-homology domain (PH domain)/Phosphotyrosine-binding domain (PTB)"/>
    <property type="match status" value="1"/>
</dbReference>
<dbReference type="InterPro" id="IPR001849">
    <property type="entry name" value="PH_domain"/>
</dbReference>
<evidence type="ECO:0000259" key="4">
    <source>
        <dbReference type="Pfam" id="PF16457"/>
    </source>
</evidence>
<comment type="function">
    <text evidence="1">Involved in cytoskeletal rearrangements required for phagocytosis of apoptotic cells and cell motility. Acts in association with DOCK1 and CRK. Was initially proposed to be required in complex with DOCK1 to activate Rac Rho small GTPases. May enhance the guanine nucleotide exchange factor (GEF) activity of DOCK1.</text>
</comment>